<organism evidence="3 4">
    <name type="scientific">Lasiosphaeria ovina</name>
    <dbReference type="NCBI Taxonomy" id="92902"/>
    <lineage>
        <taxon>Eukaryota</taxon>
        <taxon>Fungi</taxon>
        <taxon>Dikarya</taxon>
        <taxon>Ascomycota</taxon>
        <taxon>Pezizomycotina</taxon>
        <taxon>Sordariomycetes</taxon>
        <taxon>Sordariomycetidae</taxon>
        <taxon>Sordariales</taxon>
        <taxon>Lasiosphaeriaceae</taxon>
        <taxon>Lasiosphaeria</taxon>
    </lineage>
</organism>
<proteinExistence type="predicted"/>
<feature type="coiled-coil region" evidence="1">
    <location>
        <begin position="365"/>
        <end position="405"/>
    </location>
</feature>
<dbReference type="AlphaFoldDB" id="A0AAE0NJM1"/>
<feature type="region of interest" description="Disordered" evidence="2">
    <location>
        <begin position="145"/>
        <end position="220"/>
    </location>
</feature>
<reference evidence="3" key="1">
    <citation type="journal article" date="2023" name="Mol. Phylogenet. Evol.">
        <title>Genome-scale phylogeny and comparative genomics of the fungal order Sordariales.</title>
        <authorList>
            <person name="Hensen N."/>
            <person name="Bonometti L."/>
            <person name="Westerberg I."/>
            <person name="Brannstrom I.O."/>
            <person name="Guillou S."/>
            <person name="Cros-Aarteil S."/>
            <person name="Calhoun S."/>
            <person name="Haridas S."/>
            <person name="Kuo A."/>
            <person name="Mondo S."/>
            <person name="Pangilinan J."/>
            <person name="Riley R."/>
            <person name="LaButti K."/>
            <person name="Andreopoulos B."/>
            <person name="Lipzen A."/>
            <person name="Chen C."/>
            <person name="Yan M."/>
            <person name="Daum C."/>
            <person name="Ng V."/>
            <person name="Clum A."/>
            <person name="Steindorff A."/>
            <person name="Ohm R.A."/>
            <person name="Martin F."/>
            <person name="Silar P."/>
            <person name="Natvig D.O."/>
            <person name="Lalanne C."/>
            <person name="Gautier V."/>
            <person name="Ament-Velasquez S.L."/>
            <person name="Kruys A."/>
            <person name="Hutchinson M.I."/>
            <person name="Powell A.J."/>
            <person name="Barry K."/>
            <person name="Miller A.N."/>
            <person name="Grigoriev I.V."/>
            <person name="Debuchy R."/>
            <person name="Gladieux P."/>
            <person name="Hiltunen Thoren M."/>
            <person name="Johannesson H."/>
        </authorList>
    </citation>
    <scope>NUCLEOTIDE SEQUENCE</scope>
    <source>
        <strain evidence="3">CBS 958.72</strain>
    </source>
</reference>
<feature type="region of interest" description="Disordered" evidence="2">
    <location>
        <begin position="1"/>
        <end position="24"/>
    </location>
</feature>
<dbReference type="Proteomes" id="UP001287356">
    <property type="component" value="Unassembled WGS sequence"/>
</dbReference>
<sequence length="465" mass="53128">MDAFLPSTPRGPSHSAVSEGTPRNPFRQGIDLGYFFLGQWLRTESHSEVYTVIDTMRDRTQECSNHEARVFVIDPKWVHPKVRCHRLRCIKRLASRVVLEAGTATYRIVVYRKGDIEKPRDLGDEPSEIQASVVALVAKGLDNTMEVSVGDDNPTAIDDGEKDQGAPMPKQHPPRKSPYQQESKKARQRDRRQAARQAKRQQPKSDPSNGDNDTTAKLDESGDTENFWMVVLLYLAYDETGQLRDDIPENSSQALQGTNGTGTVLPGYMQKYLSRQKLNFTSAAHMQEYMAVKQSEIIFLKRQLSQMPGIDQYYKDQCLVAMREQQARHAPGSRQWKETQQGVTRFTKHRLTTVRHVTKALPGVIQNAEKTLRELKLKLERVRQRQEERSSVEALRGEREKLQEKMRTVVTWQHNVIPLSTTFGELAGRWEALARQLKSTEQALESFVLESESDVEEDLLTVNVR</sequence>
<name>A0AAE0NJM1_9PEZI</name>
<evidence type="ECO:0000313" key="4">
    <source>
        <dbReference type="Proteomes" id="UP001287356"/>
    </source>
</evidence>
<dbReference type="EMBL" id="JAULSN010000001">
    <property type="protein sequence ID" value="KAK3382758.1"/>
    <property type="molecule type" value="Genomic_DNA"/>
</dbReference>
<reference evidence="3" key="2">
    <citation type="submission" date="2023-06" db="EMBL/GenBank/DDBJ databases">
        <authorList>
            <consortium name="Lawrence Berkeley National Laboratory"/>
            <person name="Haridas S."/>
            <person name="Hensen N."/>
            <person name="Bonometti L."/>
            <person name="Westerberg I."/>
            <person name="Brannstrom I.O."/>
            <person name="Guillou S."/>
            <person name="Cros-Aarteil S."/>
            <person name="Calhoun S."/>
            <person name="Kuo A."/>
            <person name="Mondo S."/>
            <person name="Pangilinan J."/>
            <person name="Riley R."/>
            <person name="Labutti K."/>
            <person name="Andreopoulos B."/>
            <person name="Lipzen A."/>
            <person name="Chen C."/>
            <person name="Yanf M."/>
            <person name="Daum C."/>
            <person name="Ng V."/>
            <person name="Clum A."/>
            <person name="Steindorff A."/>
            <person name="Ohm R."/>
            <person name="Martin F."/>
            <person name="Silar P."/>
            <person name="Natvig D."/>
            <person name="Lalanne C."/>
            <person name="Gautier V."/>
            <person name="Ament-Velasquez S.L."/>
            <person name="Kruys A."/>
            <person name="Hutchinson M.I."/>
            <person name="Powell A.J."/>
            <person name="Barry K."/>
            <person name="Miller A.N."/>
            <person name="Grigoriev I.V."/>
            <person name="Debuchy R."/>
            <person name="Gladieux P."/>
            <person name="Thoren M.H."/>
            <person name="Johannesson H."/>
        </authorList>
    </citation>
    <scope>NUCLEOTIDE SEQUENCE</scope>
    <source>
        <strain evidence="3">CBS 958.72</strain>
    </source>
</reference>
<protein>
    <submittedName>
        <fullName evidence="3">Uncharacterized protein</fullName>
    </submittedName>
</protein>
<accession>A0AAE0NJM1</accession>
<evidence type="ECO:0000256" key="2">
    <source>
        <dbReference type="SAM" id="MobiDB-lite"/>
    </source>
</evidence>
<gene>
    <name evidence="3" type="ORF">B0T24DRAFT_602460</name>
</gene>
<comment type="caution">
    <text evidence="3">The sequence shown here is derived from an EMBL/GenBank/DDBJ whole genome shotgun (WGS) entry which is preliminary data.</text>
</comment>
<evidence type="ECO:0000313" key="3">
    <source>
        <dbReference type="EMBL" id="KAK3382758.1"/>
    </source>
</evidence>
<keyword evidence="1" id="KW-0175">Coiled coil</keyword>
<keyword evidence="4" id="KW-1185">Reference proteome</keyword>
<evidence type="ECO:0000256" key="1">
    <source>
        <dbReference type="SAM" id="Coils"/>
    </source>
</evidence>